<dbReference type="EnsemblProtists" id="HpaT804185">
    <property type="protein sequence ID" value="HpaP804185"/>
    <property type="gene ID" value="HpaG804185"/>
</dbReference>
<dbReference type="eggNOG" id="ENOG502REE2">
    <property type="taxonomic scope" value="Eukaryota"/>
</dbReference>
<protein>
    <submittedName>
        <fullName evidence="1">Uncharacterized protein</fullName>
    </submittedName>
</protein>
<keyword evidence="2" id="KW-1185">Reference proteome</keyword>
<dbReference type="STRING" id="559515.M4BD18"/>
<organism evidence="1 2">
    <name type="scientific">Hyaloperonospora arabidopsidis (strain Emoy2)</name>
    <name type="common">Downy mildew agent</name>
    <name type="synonym">Peronospora arabidopsidis</name>
    <dbReference type="NCBI Taxonomy" id="559515"/>
    <lineage>
        <taxon>Eukaryota</taxon>
        <taxon>Sar</taxon>
        <taxon>Stramenopiles</taxon>
        <taxon>Oomycota</taxon>
        <taxon>Peronosporomycetes</taxon>
        <taxon>Peronosporales</taxon>
        <taxon>Peronosporaceae</taxon>
        <taxon>Hyaloperonospora</taxon>
    </lineage>
</organism>
<reference evidence="2" key="1">
    <citation type="journal article" date="2010" name="Science">
        <title>Signatures of adaptation to obligate biotrophy in the Hyaloperonospora arabidopsidis genome.</title>
        <authorList>
            <person name="Baxter L."/>
            <person name="Tripathy S."/>
            <person name="Ishaque N."/>
            <person name="Boot N."/>
            <person name="Cabral A."/>
            <person name="Kemen E."/>
            <person name="Thines M."/>
            <person name="Ah-Fong A."/>
            <person name="Anderson R."/>
            <person name="Badejoko W."/>
            <person name="Bittner-Eddy P."/>
            <person name="Boore J.L."/>
            <person name="Chibucos M.C."/>
            <person name="Coates M."/>
            <person name="Dehal P."/>
            <person name="Delehaunty K."/>
            <person name="Dong S."/>
            <person name="Downton P."/>
            <person name="Dumas B."/>
            <person name="Fabro G."/>
            <person name="Fronick C."/>
            <person name="Fuerstenberg S.I."/>
            <person name="Fulton L."/>
            <person name="Gaulin E."/>
            <person name="Govers F."/>
            <person name="Hughes L."/>
            <person name="Humphray S."/>
            <person name="Jiang R.H."/>
            <person name="Judelson H."/>
            <person name="Kamoun S."/>
            <person name="Kyung K."/>
            <person name="Meijer H."/>
            <person name="Minx P."/>
            <person name="Morris P."/>
            <person name="Nelson J."/>
            <person name="Phuntumart V."/>
            <person name="Qutob D."/>
            <person name="Rehmany A."/>
            <person name="Rougon-Cardoso A."/>
            <person name="Ryden P."/>
            <person name="Torto-Alalibo T."/>
            <person name="Studholme D."/>
            <person name="Wang Y."/>
            <person name="Win J."/>
            <person name="Wood J."/>
            <person name="Clifton S.W."/>
            <person name="Rogers J."/>
            <person name="Van den Ackerveken G."/>
            <person name="Jones J.D."/>
            <person name="McDowell J.M."/>
            <person name="Beynon J."/>
            <person name="Tyler B.M."/>
        </authorList>
    </citation>
    <scope>NUCLEOTIDE SEQUENCE [LARGE SCALE GENOMIC DNA]</scope>
    <source>
        <strain evidence="2">Emoy2</strain>
    </source>
</reference>
<dbReference type="InParanoid" id="M4BD18"/>
<reference evidence="1" key="2">
    <citation type="submission" date="2015-06" db="UniProtKB">
        <authorList>
            <consortium name="EnsemblProtists"/>
        </authorList>
    </citation>
    <scope>IDENTIFICATION</scope>
    <source>
        <strain evidence="1">Emoy2</strain>
    </source>
</reference>
<evidence type="ECO:0000313" key="2">
    <source>
        <dbReference type="Proteomes" id="UP000011713"/>
    </source>
</evidence>
<dbReference type="EMBL" id="JH598146">
    <property type="status" value="NOT_ANNOTATED_CDS"/>
    <property type="molecule type" value="Genomic_DNA"/>
</dbReference>
<name>M4BD18_HYAAE</name>
<dbReference type="AlphaFoldDB" id="M4BD18"/>
<dbReference type="HOGENOM" id="CLU_1130917_0_0_1"/>
<dbReference type="VEuPathDB" id="FungiDB:HpaG804185"/>
<sequence>MFEPIIDEFNIARGTITHSVSANVLRSDTSSLQYGTWRPSILPMRHAKWSRQLQRKANYMVCTLVYVQVLGKMLDTSRVKLHSAQGIAQTSVFAQTPGSAVDPTMVGGEQDKTLFDFVDAETVQSLQQDALEQAKEWVDHVAHVWNDGKWMVTLSLLFLGYRLEELLAAHEHALTRITAIYKFFRTFDDTYGSDTNALVGEQRRDVMITSTSSSTWSSATGSCCSTSPQSMISIHSALSRISTDCDKVTDVNLFVTIQLRGDLRRSAAPFRRAA</sequence>
<dbReference type="Proteomes" id="UP000011713">
    <property type="component" value="Unassembled WGS sequence"/>
</dbReference>
<evidence type="ECO:0000313" key="1">
    <source>
        <dbReference type="EnsemblProtists" id="HpaP804185"/>
    </source>
</evidence>
<proteinExistence type="predicted"/>
<accession>M4BD18</accession>